<accession>A0A3R6GTH3</accession>
<dbReference type="Pfam" id="PF07715">
    <property type="entry name" value="Plug"/>
    <property type="match status" value="1"/>
</dbReference>
<dbReference type="InterPro" id="IPR000531">
    <property type="entry name" value="Beta-barrel_TonB"/>
</dbReference>
<keyword evidence="3 10" id="KW-1134">Transmembrane beta strand</keyword>
<dbReference type="InterPro" id="IPR023997">
    <property type="entry name" value="TonB-dep_OMP_SusC/RagA_CS"/>
</dbReference>
<dbReference type="EMBL" id="QSJN01000001">
    <property type="protein sequence ID" value="RHD78373.1"/>
    <property type="molecule type" value="Genomic_DNA"/>
</dbReference>
<dbReference type="FunFam" id="2.60.40.1120:FF:000003">
    <property type="entry name" value="Outer membrane protein Omp121"/>
    <property type="match status" value="1"/>
</dbReference>
<dbReference type="AlphaFoldDB" id="A0A3R6GTH3"/>
<name>A0A3R6GTH3_PARDI</name>
<comment type="subcellular location">
    <subcellularLocation>
        <location evidence="1 10">Cell outer membrane</location>
        <topology evidence="1 10">Multi-pass membrane protein</topology>
    </subcellularLocation>
</comment>
<keyword evidence="2 10" id="KW-0813">Transport</keyword>
<protein>
    <submittedName>
        <fullName evidence="13">SusC/RagA family TonB-linked outer membrane protein</fullName>
    </submittedName>
</protein>
<evidence type="ECO:0000256" key="2">
    <source>
        <dbReference type="ARBA" id="ARBA00022448"/>
    </source>
</evidence>
<dbReference type="Pfam" id="PF07660">
    <property type="entry name" value="STN"/>
    <property type="match status" value="1"/>
</dbReference>
<dbReference type="InterPro" id="IPR023996">
    <property type="entry name" value="TonB-dep_OMP_SusC/RagA"/>
</dbReference>
<dbReference type="PROSITE" id="PS52016">
    <property type="entry name" value="TONB_DEPENDENT_REC_3"/>
    <property type="match status" value="1"/>
</dbReference>
<dbReference type="Gene3D" id="2.170.130.10">
    <property type="entry name" value="TonB-dependent receptor, plug domain"/>
    <property type="match status" value="1"/>
</dbReference>
<keyword evidence="7 11" id="KW-0798">TonB box</keyword>
<evidence type="ECO:0000256" key="9">
    <source>
        <dbReference type="ARBA" id="ARBA00023237"/>
    </source>
</evidence>
<dbReference type="SUPFAM" id="SSF56935">
    <property type="entry name" value="Porins"/>
    <property type="match status" value="1"/>
</dbReference>
<keyword evidence="5 10" id="KW-0812">Transmembrane</keyword>
<dbReference type="InterPro" id="IPR037066">
    <property type="entry name" value="Plug_dom_sf"/>
</dbReference>
<dbReference type="Gene3D" id="2.60.40.1120">
    <property type="entry name" value="Carboxypeptidase-like, regulatory domain"/>
    <property type="match status" value="1"/>
</dbReference>
<keyword evidence="6" id="KW-0408">Iron</keyword>
<proteinExistence type="inferred from homology"/>
<dbReference type="NCBIfam" id="TIGR04057">
    <property type="entry name" value="SusC_RagA_signa"/>
    <property type="match status" value="1"/>
</dbReference>
<evidence type="ECO:0000256" key="11">
    <source>
        <dbReference type="RuleBase" id="RU003357"/>
    </source>
</evidence>
<evidence type="ECO:0000259" key="12">
    <source>
        <dbReference type="SMART" id="SM00965"/>
    </source>
</evidence>
<dbReference type="RefSeq" id="WP_034527488.1">
    <property type="nucleotide sequence ID" value="NZ_CP103148.1"/>
</dbReference>
<keyword evidence="8 10" id="KW-0472">Membrane</keyword>
<feature type="domain" description="Secretin/TonB short N-terminal" evidence="12">
    <location>
        <begin position="59"/>
        <end position="110"/>
    </location>
</feature>
<dbReference type="Gene3D" id="2.40.170.20">
    <property type="entry name" value="TonB-dependent receptor, beta-barrel domain"/>
    <property type="match status" value="1"/>
</dbReference>
<keyword evidence="4" id="KW-0410">Iron transport</keyword>
<comment type="caution">
    <text evidence="13">The sequence shown here is derived from an EMBL/GenBank/DDBJ whole genome shotgun (WGS) entry which is preliminary data.</text>
</comment>
<dbReference type="InterPro" id="IPR011662">
    <property type="entry name" value="Secretin/TonB_short_N"/>
</dbReference>
<dbReference type="SMART" id="SM00965">
    <property type="entry name" value="STN"/>
    <property type="match status" value="1"/>
</dbReference>
<evidence type="ECO:0000256" key="6">
    <source>
        <dbReference type="ARBA" id="ARBA00023004"/>
    </source>
</evidence>
<dbReference type="Proteomes" id="UP000284660">
    <property type="component" value="Unassembled WGS sequence"/>
</dbReference>
<reference evidence="13 14" key="1">
    <citation type="submission" date="2018-08" db="EMBL/GenBank/DDBJ databases">
        <title>A genome reference for cultivated species of the human gut microbiota.</title>
        <authorList>
            <person name="Zou Y."/>
            <person name="Xue W."/>
            <person name="Luo G."/>
        </authorList>
    </citation>
    <scope>NUCLEOTIDE SEQUENCE [LARGE SCALE GENOMIC DNA]</scope>
    <source>
        <strain evidence="13 14">AM30-4</strain>
    </source>
</reference>
<evidence type="ECO:0000313" key="13">
    <source>
        <dbReference type="EMBL" id="RHD78373.1"/>
    </source>
</evidence>
<evidence type="ECO:0000256" key="10">
    <source>
        <dbReference type="PROSITE-ProRule" id="PRU01360"/>
    </source>
</evidence>
<dbReference type="GO" id="GO:0009279">
    <property type="term" value="C:cell outer membrane"/>
    <property type="evidence" value="ECO:0007669"/>
    <property type="project" value="UniProtKB-SubCell"/>
</dbReference>
<evidence type="ECO:0000256" key="7">
    <source>
        <dbReference type="ARBA" id="ARBA00023077"/>
    </source>
</evidence>
<evidence type="ECO:0000313" key="14">
    <source>
        <dbReference type="Proteomes" id="UP000284660"/>
    </source>
</evidence>
<evidence type="ECO:0000256" key="8">
    <source>
        <dbReference type="ARBA" id="ARBA00023136"/>
    </source>
</evidence>
<dbReference type="Pfam" id="PF13715">
    <property type="entry name" value="CarbopepD_reg_2"/>
    <property type="match status" value="1"/>
</dbReference>
<keyword evidence="9 10" id="KW-0998">Cell outer membrane</keyword>
<gene>
    <name evidence="13" type="ORF">DW782_03565</name>
</gene>
<sequence>MNNKRQFVKGRNCLYAIFFLLFFSLRLLAVEAVDKKISVSFSNLPLKEAIHEIEVASGYTFFYDGNKIDLTQKVSLNVSNQPIESALNSMLRTTDLSFEITSKQIALFPRQNASASAGKPSRKITGTILDPLGDPVIGANVVVKGTTNGTITDMDGNFSVEASDNDILQVSYIGFMPQDIAVKGKSELTVTIREDTQKLDEVVVVGYGTQKKVNLTGAVEQVTSEVFDNRSISNVTQALQGTIPNLNISMTDGKPNRTAEYNIRGTTSIGQKGSALILIDGVEGDPSMLNPNDIASVSVLKDAASAAIYGARGAFGVVLISTKNPSKDKTSVTYSGNFTMKSPTKVPDVVTDGYTYAKYFNEAWSAYYDYSQTPQNINKTLKFSQEYLEELERRSGISGLPEVEIGPNGDYVYYGNTDWYKELYKKSTFATDHNISVSGSSGKTSFYVTGRYYGQDGLFRYNTDDYKLFNMRAKGAVQVFDWLKVEDNLEYSSMTYHNPLNVGEGGGIWRNIADEGHILAPMFNPDGTLTHSAAYTVGDFWYGKNGIDTEQRILKNTVSATASFLKDKLRIKGDFTFQNNDNDQTQIRVPVPFSRRPGVIEYVGSSKNDIQNTNKTTSYLASNIYGEYEDTFKEVHYFKAMVGYNYEESRMKNVKVLRNGLIFDDAEDLNMALGQTINTEGGYSKWRISGGFFRLNYVFNDRYLLEVNGRLDGSSKFPSDSQYAFFPSVSAGWRVSQEPFWKVPEEIFSNLKVRASYGSLGNGNIDPYSFQELFKIKQSSLVLNGIRPQYTDQPAVIPLGLTWEKSTTLNLGLDFAFLSNRLQFSGDIYQRKTTDMFTVGMSLPAVFGTDVPKGNYADLTTKGFELSVSWRDQFQLASKPFNYEVRFTLADYQSTIDKYNNPEKKLGDDYYYEGMKVGEIWGYETEGFFTSQADIDSHAKQPYFYAGATAGQWLPGDIKFKDLNGDGVIDYGNNTVDNPGDQKIIGNSEPRFIYGINLSGDWNNFFVSAFFQGVGKQDWWPGSEASYFWGMYNRPYNDMPKSHLGNIWTEENPNTYFPRLRGYSSEEPYAELNLKQTRYLQNIAYIRMKNIQLGYTLPKSFISKLRMQNAKVYVSGENLWSWSPFYKYSKDLDVEAVRGSDRDLTEGTSGNGYSYPILKSVSFGLSVTF</sequence>
<evidence type="ECO:0000256" key="3">
    <source>
        <dbReference type="ARBA" id="ARBA00022452"/>
    </source>
</evidence>
<dbReference type="InterPro" id="IPR012910">
    <property type="entry name" value="Plug_dom"/>
</dbReference>
<dbReference type="GO" id="GO:0006826">
    <property type="term" value="P:iron ion transport"/>
    <property type="evidence" value="ECO:0007669"/>
    <property type="project" value="UniProtKB-KW"/>
</dbReference>
<dbReference type="InterPro" id="IPR036942">
    <property type="entry name" value="Beta-barrel_TonB_sf"/>
</dbReference>
<dbReference type="InterPro" id="IPR039426">
    <property type="entry name" value="TonB-dep_rcpt-like"/>
</dbReference>
<dbReference type="NCBIfam" id="TIGR04056">
    <property type="entry name" value="OMP_RagA_SusC"/>
    <property type="match status" value="1"/>
</dbReference>
<dbReference type="SUPFAM" id="SSF49464">
    <property type="entry name" value="Carboxypeptidase regulatory domain-like"/>
    <property type="match status" value="1"/>
</dbReference>
<dbReference type="Pfam" id="PF00593">
    <property type="entry name" value="TonB_dep_Rec_b-barrel"/>
    <property type="match status" value="1"/>
</dbReference>
<dbReference type="InterPro" id="IPR008969">
    <property type="entry name" value="CarboxyPept-like_regulatory"/>
</dbReference>
<comment type="similarity">
    <text evidence="10 11">Belongs to the TonB-dependent receptor family.</text>
</comment>
<evidence type="ECO:0000256" key="1">
    <source>
        <dbReference type="ARBA" id="ARBA00004571"/>
    </source>
</evidence>
<dbReference type="Gene3D" id="3.55.50.30">
    <property type="match status" value="1"/>
</dbReference>
<keyword evidence="4" id="KW-0406">Ion transport</keyword>
<evidence type="ECO:0000256" key="4">
    <source>
        <dbReference type="ARBA" id="ARBA00022496"/>
    </source>
</evidence>
<evidence type="ECO:0000256" key="5">
    <source>
        <dbReference type="ARBA" id="ARBA00022692"/>
    </source>
</evidence>
<organism evidence="13 14">
    <name type="scientific">Parabacteroides distasonis</name>
    <dbReference type="NCBI Taxonomy" id="823"/>
    <lineage>
        <taxon>Bacteria</taxon>
        <taxon>Pseudomonadati</taxon>
        <taxon>Bacteroidota</taxon>
        <taxon>Bacteroidia</taxon>
        <taxon>Bacteroidales</taxon>
        <taxon>Tannerellaceae</taxon>
        <taxon>Parabacteroides</taxon>
    </lineage>
</organism>